<evidence type="ECO:0000259" key="7">
    <source>
        <dbReference type="Pfam" id="PF01321"/>
    </source>
</evidence>
<keyword evidence="9" id="KW-0645">Protease</keyword>
<dbReference type="InterPro" id="IPR029149">
    <property type="entry name" value="Creatin/AminoP/Spt16_N"/>
</dbReference>
<dbReference type="Proteomes" id="UP001219933">
    <property type="component" value="Chromosome 1"/>
</dbReference>
<evidence type="ECO:0000256" key="1">
    <source>
        <dbReference type="ARBA" id="ARBA00001936"/>
    </source>
</evidence>
<evidence type="ECO:0000256" key="3">
    <source>
        <dbReference type="ARBA" id="ARBA00022723"/>
    </source>
</evidence>
<feature type="domain" description="Peptidase M24" evidence="6">
    <location>
        <begin position="344"/>
        <end position="563"/>
    </location>
</feature>
<sequence>MGCVASREHSGDLSEKRALLAAYARAVPCDTSSRLAALRKLMSEAKLDAYIVPSGDDHASEYTAKCDARRAFISGFTGSAGTAVVLTDSAHLFTDGRYHIQAAAQLDSNWTLHKVGVYGVADWPEWIAGLPDGLSVGVDAALVDYTAAMQLVDTFAPRGIELVPSAANLVDEVWGDKRPKAVHTPIYEHELVYAGVPASQKLERLREWLPRGSLYVLSALDEVAWLLNLRGSSVPCTRTYLLTAVFPAYLAVDASSATLFIEGYLVANVKSYLSSIGVTIKPYASVFSWLADRTDELEEDDKVYLHSRASWALAKAAGVHAKLLGPDSPVALAKAAKNETELAGLRNAHLRDGAAWARWAAWLERQVEGGASVDEAGAAARLAEERASEALYAGTQAYDAISAAGPNAALPHYETPETGSLVIGRDAPFLMDAGPQYYDGTIDVTRTVHFGRPSAEHSRAFTRVLQGHIALARARFPLGTTGADLDILAREPLFRDGCNYLHGTGHGIGSFLGVHEGPHNINMTGGSGRRAIPLAEGMVVSIEPGFYEEGHYGIRTESLFAVRRVATRREFGGGPWLEFELLTRVPIDPRLVDYSLLSPDERTWLREHNALVYRDISPRVRDNRNALRWLRRQLC</sequence>
<dbReference type="GO" id="GO:0005737">
    <property type="term" value="C:cytoplasm"/>
    <property type="evidence" value="ECO:0007669"/>
    <property type="project" value="UniProtKB-ARBA"/>
</dbReference>
<dbReference type="GO" id="GO:0046872">
    <property type="term" value="F:metal ion binding"/>
    <property type="evidence" value="ECO:0007669"/>
    <property type="project" value="UniProtKB-KW"/>
</dbReference>
<dbReference type="InterPro" id="IPR000587">
    <property type="entry name" value="Creatinase_N"/>
</dbReference>
<dbReference type="InterPro" id="IPR000994">
    <property type="entry name" value="Pept_M24"/>
</dbReference>
<dbReference type="PANTHER" id="PTHR43763">
    <property type="entry name" value="XAA-PRO AMINOPEPTIDASE 1"/>
    <property type="match status" value="1"/>
</dbReference>
<dbReference type="PANTHER" id="PTHR43763:SF17">
    <property type="entry name" value="AMINOPEPTIDASE P, CYTOPLASMIC-RELATED"/>
    <property type="match status" value="1"/>
</dbReference>
<dbReference type="AlphaFoldDB" id="A0AAF0ENN9"/>
<comment type="similarity">
    <text evidence="2">Belongs to the peptidase M24B family.</text>
</comment>
<keyword evidence="3" id="KW-0479">Metal-binding</keyword>
<evidence type="ECO:0000256" key="5">
    <source>
        <dbReference type="ARBA" id="ARBA00023211"/>
    </source>
</evidence>
<evidence type="ECO:0000256" key="4">
    <source>
        <dbReference type="ARBA" id="ARBA00022801"/>
    </source>
</evidence>
<dbReference type="Pfam" id="PF16188">
    <property type="entry name" value="Peptidase_M24_C"/>
    <property type="match status" value="1"/>
</dbReference>
<dbReference type="EMBL" id="CP119877">
    <property type="protein sequence ID" value="WFD33475.1"/>
    <property type="molecule type" value="Genomic_DNA"/>
</dbReference>
<dbReference type="InterPro" id="IPR036005">
    <property type="entry name" value="Creatinase/aminopeptidase-like"/>
</dbReference>
<evidence type="ECO:0000256" key="2">
    <source>
        <dbReference type="ARBA" id="ARBA00008766"/>
    </source>
</evidence>
<dbReference type="FunFam" id="3.90.230.10:FF:000007">
    <property type="entry name" value="Xaa-Pro aminopeptidase P"/>
    <property type="match status" value="1"/>
</dbReference>
<dbReference type="Pfam" id="PF01321">
    <property type="entry name" value="Creatinase_N"/>
    <property type="match status" value="1"/>
</dbReference>
<keyword evidence="5" id="KW-0464">Manganese</keyword>
<proteinExistence type="inferred from homology"/>
<dbReference type="Pfam" id="PF16189">
    <property type="entry name" value="Creatinase_N_2"/>
    <property type="match status" value="1"/>
</dbReference>
<comment type="cofactor">
    <cofactor evidence="1">
        <name>Mn(2+)</name>
        <dbReference type="ChEBI" id="CHEBI:29035"/>
    </cofactor>
</comment>
<dbReference type="Pfam" id="PF00557">
    <property type="entry name" value="Peptidase_M24"/>
    <property type="match status" value="1"/>
</dbReference>
<keyword evidence="9" id="KW-0031">Aminopeptidase</keyword>
<feature type="domain" description="Creatinase N-terminal" evidence="7">
    <location>
        <begin position="34"/>
        <end position="166"/>
    </location>
</feature>
<organism evidence="9 10">
    <name type="scientific">Malassezia cuniculi</name>
    <dbReference type="NCBI Taxonomy" id="948313"/>
    <lineage>
        <taxon>Eukaryota</taxon>
        <taxon>Fungi</taxon>
        <taxon>Dikarya</taxon>
        <taxon>Basidiomycota</taxon>
        <taxon>Ustilaginomycotina</taxon>
        <taxon>Malasseziomycetes</taxon>
        <taxon>Malasseziales</taxon>
        <taxon>Malasseziaceae</taxon>
        <taxon>Malassezia</taxon>
    </lineage>
</organism>
<dbReference type="Gene3D" id="3.40.350.10">
    <property type="entry name" value="Creatinase/prolidase N-terminal domain"/>
    <property type="match status" value="2"/>
</dbReference>
<keyword evidence="10" id="KW-1185">Reference proteome</keyword>
<gene>
    <name evidence="9" type="ORF">MCUN1_000288</name>
</gene>
<dbReference type="SUPFAM" id="SSF53092">
    <property type="entry name" value="Creatinase/prolidase N-terminal domain"/>
    <property type="match status" value="1"/>
</dbReference>
<evidence type="ECO:0000313" key="10">
    <source>
        <dbReference type="Proteomes" id="UP001219933"/>
    </source>
</evidence>
<dbReference type="EC" id="3.4.11.9" evidence="9"/>
<dbReference type="GO" id="GO:0004177">
    <property type="term" value="F:aminopeptidase activity"/>
    <property type="evidence" value="ECO:0007669"/>
    <property type="project" value="UniProtKB-KW"/>
</dbReference>
<dbReference type="FunFam" id="3.40.350.10:FF:000003">
    <property type="entry name" value="Xaa-pro aminopeptidase P"/>
    <property type="match status" value="1"/>
</dbReference>
<reference evidence="9" key="1">
    <citation type="submission" date="2023-03" db="EMBL/GenBank/DDBJ databases">
        <title>Mating type loci evolution in Malassezia.</title>
        <authorList>
            <person name="Coelho M.A."/>
        </authorList>
    </citation>
    <scope>NUCLEOTIDE SEQUENCE</scope>
    <source>
        <strain evidence="9">CBS 11721</strain>
    </source>
</reference>
<feature type="domain" description="Peptidase M24 C-terminal" evidence="8">
    <location>
        <begin position="575"/>
        <end position="633"/>
    </location>
</feature>
<dbReference type="InterPro" id="IPR050422">
    <property type="entry name" value="X-Pro_aminopeptidase_P"/>
</dbReference>
<evidence type="ECO:0000313" key="9">
    <source>
        <dbReference type="EMBL" id="WFD33475.1"/>
    </source>
</evidence>
<dbReference type="InterPro" id="IPR032416">
    <property type="entry name" value="Peptidase_M24_C"/>
</dbReference>
<protein>
    <submittedName>
        <fullName evidence="9">Xaa-Pro aminopeptidase</fullName>
        <ecNumber evidence="9">3.4.11.9</ecNumber>
    </submittedName>
</protein>
<keyword evidence="4 9" id="KW-0378">Hydrolase</keyword>
<evidence type="ECO:0000259" key="8">
    <source>
        <dbReference type="Pfam" id="PF16188"/>
    </source>
</evidence>
<evidence type="ECO:0000259" key="6">
    <source>
        <dbReference type="Pfam" id="PF00557"/>
    </source>
</evidence>
<dbReference type="Gene3D" id="3.90.230.10">
    <property type="entry name" value="Creatinase/methionine aminopeptidase superfamily"/>
    <property type="match status" value="1"/>
</dbReference>
<accession>A0AAF0ENN9</accession>
<name>A0AAF0ENN9_9BASI</name>
<dbReference type="SUPFAM" id="SSF55920">
    <property type="entry name" value="Creatinase/aminopeptidase"/>
    <property type="match status" value="1"/>
</dbReference>